<reference evidence="3 4" key="1">
    <citation type="journal article" date="2020" name="Fungal Divers.">
        <title>Resolving the Mortierellaceae phylogeny through synthesis of multi-gene phylogenetics and phylogenomics.</title>
        <authorList>
            <person name="Vandepol N."/>
            <person name="Liber J."/>
            <person name="Desiro A."/>
            <person name="Na H."/>
            <person name="Kennedy M."/>
            <person name="Barry K."/>
            <person name="Grigoriev I.V."/>
            <person name="Miller A.N."/>
            <person name="O'Donnell K."/>
            <person name="Stajich J.E."/>
            <person name="Bonito G."/>
        </authorList>
    </citation>
    <scope>NUCLEOTIDE SEQUENCE [LARGE SCALE GENOMIC DNA]</scope>
    <source>
        <strain evidence="3 4">AD045</strain>
    </source>
</reference>
<dbReference type="EMBL" id="JAAAIM010000075">
    <property type="protein sequence ID" value="KAG0295767.1"/>
    <property type="molecule type" value="Genomic_DNA"/>
</dbReference>
<keyword evidence="4" id="KW-1185">Reference proteome</keyword>
<feature type="compositionally biased region" description="Basic and acidic residues" evidence="2">
    <location>
        <begin position="322"/>
        <end position="333"/>
    </location>
</feature>
<gene>
    <name evidence="3" type="ORF">BGZ96_011002</name>
</gene>
<sequence>MEAEFKNQSALLRHLLVRNTLLETKVEEHTTRMEDELKKQEVHRSKTSATPTAATATATTITQSTHSWDQELASLKKRTLTQDLKISQLETQLESRIRHSLEHDLTVVRNELQEERVENLTKDLEIKRAEAIDAMAKARAEMRDARHMVAEAREERANAMERAARAEADNQMLLRVINELQGTGWRISSGHGQAQAQGQVQAPSRGRVQDAGIHLLGLSSSAHPRSRTDYLHHPFTPTPLSAAGSSSTFMRFGTSMQQSFSSSSTESLPERAAAGAAAGAAATGRGADPSIHRMGFISVKLENDFISRLSVDPDLTEDDDNRTDTDHEATDEE</sequence>
<proteinExistence type="predicted"/>
<accession>A0ABQ7KBV7</accession>
<feature type="compositionally biased region" description="Low complexity" evidence="2">
    <location>
        <begin position="47"/>
        <end position="65"/>
    </location>
</feature>
<comment type="caution">
    <text evidence="3">The sequence shown here is derived from an EMBL/GenBank/DDBJ whole genome shotgun (WGS) entry which is preliminary data.</text>
</comment>
<evidence type="ECO:0000256" key="2">
    <source>
        <dbReference type="SAM" id="MobiDB-lite"/>
    </source>
</evidence>
<organism evidence="3 4">
    <name type="scientific">Linnemannia gamsii</name>
    <dbReference type="NCBI Taxonomy" id="64522"/>
    <lineage>
        <taxon>Eukaryota</taxon>
        <taxon>Fungi</taxon>
        <taxon>Fungi incertae sedis</taxon>
        <taxon>Mucoromycota</taxon>
        <taxon>Mortierellomycotina</taxon>
        <taxon>Mortierellomycetes</taxon>
        <taxon>Mortierellales</taxon>
        <taxon>Mortierellaceae</taxon>
        <taxon>Linnemannia</taxon>
    </lineage>
</organism>
<keyword evidence="1" id="KW-0175">Coiled coil</keyword>
<feature type="region of interest" description="Disordered" evidence="2">
    <location>
        <begin position="32"/>
        <end position="67"/>
    </location>
</feature>
<evidence type="ECO:0000313" key="3">
    <source>
        <dbReference type="EMBL" id="KAG0295767.1"/>
    </source>
</evidence>
<name>A0ABQ7KBV7_9FUNG</name>
<dbReference type="Proteomes" id="UP001194696">
    <property type="component" value="Unassembled WGS sequence"/>
</dbReference>
<feature type="compositionally biased region" description="Basic and acidic residues" evidence="2">
    <location>
        <begin position="32"/>
        <end position="44"/>
    </location>
</feature>
<feature type="region of interest" description="Disordered" evidence="2">
    <location>
        <begin position="309"/>
        <end position="333"/>
    </location>
</feature>
<protein>
    <submittedName>
        <fullName evidence="3">Uncharacterized protein</fullName>
    </submittedName>
</protein>
<evidence type="ECO:0000256" key="1">
    <source>
        <dbReference type="SAM" id="Coils"/>
    </source>
</evidence>
<feature type="coiled-coil region" evidence="1">
    <location>
        <begin position="110"/>
        <end position="183"/>
    </location>
</feature>
<evidence type="ECO:0000313" key="4">
    <source>
        <dbReference type="Proteomes" id="UP001194696"/>
    </source>
</evidence>